<accession>A0A7R8ZWF9</accession>
<reference evidence="6" key="1">
    <citation type="submission" date="2020-11" db="EMBL/GenBank/DDBJ databases">
        <authorList>
            <person name="Tran Van P."/>
        </authorList>
    </citation>
    <scope>NUCLEOTIDE SEQUENCE</scope>
</reference>
<dbReference type="GO" id="GO:0032259">
    <property type="term" value="P:methylation"/>
    <property type="evidence" value="ECO:0007669"/>
    <property type="project" value="UniProtKB-KW"/>
</dbReference>
<protein>
    <recommendedName>
        <fullName evidence="5">ETFB lysine methyltransferase</fullName>
    </recommendedName>
    <alternativeName>
        <fullName evidence="4">Protein N-lysine methyltransferase METTL20</fullName>
    </alternativeName>
</protein>
<evidence type="ECO:0000256" key="3">
    <source>
        <dbReference type="ARBA" id="ARBA00037932"/>
    </source>
</evidence>
<comment type="similarity">
    <text evidence="3">Belongs to the methyltransferase superfamily. ETFBKMT family.</text>
</comment>
<dbReference type="OrthoDB" id="194386at2759"/>
<dbReference type="SUPFAM" id="SSF53335">
    <property type="entry name" value="S-adenosyl-L-methionine-dependent methyltransferases"/>
    <property type="match status" value="1"/>
</dbReference>
<dbReference type="Gene3D" id="3.40.50.150">
    <property type="entry name" value="Vaccinia Virus protein VP39"/>
    <property type="match status" value="1"/>
</dbReference>
<organism evidence="6">
    <name type="scientific">Cyprideis torosa</name>
    <dbReference type="NCBI Taxonomy" id="163714"/>
    <lineage>
        <taxon>Eukaryota</taxon>
        <taxon>Metazoa</taxon>
        <taxon>Ecdysozoa</taxon>
        <taxon>Arthropoda</taxon>
        <taxon>Crustacea</taxon>
        <taxon>Oligostraca</taxon>
        <taxon>Ostracoda</taxon>
        <taxon>Podocopa</taxon>
        <taxon>Podocopida</taxon>
        <taxon>Cytherocopina</taxon>
        <taxon>Cytheroidea</taxon>
        <taxon>Cytherideidae</taxon>
        <taxon>Cyprideis</taxon>
    </lineage>
</organism>
<dbReference type="GO" id="GO:0016279">
    <property type="term" value="F:protein-lysine N-methyltransferase activity"/>
    <property type="evidence" value="ECO:0007669"/>
    <property type="project" value="TreeGrafter"/>
</dbReference>
<gene>
    <name evidence="6" type="ORF">CTOB1V02_LOCUS16851</name>
</gene>
<dbReference type="InterPro" id="IPR050078">
    <property type="entry name" value="Ribosomal_L11_MeTrfase_PrmA"/>
</dbReference>
<dbReference type="PANTHER" id="PTHR43648">
    <property type="entry name" value="ELECTRON TRANSFER FLAVOPROTEIN BETA SUBUNIT LYSINE METHYLTRANSFERASE"/>
    <property type="match status" value="1"/>
</dbReference>
<sequence>MRGALQETVIEGIKTNVPRLNTVVDERWLEVAVHCAAEQVDFIADLLLARGAVSVTMDGEDPLFENKPGDTDLWAQTRVCGIFDNAAGAIEADLPVISEELSSLCGGFDVRRFADQNWEVTSRERSRPIAVTDGLWIVPSWCEPPEPDAINLRIDPGMAFGTGEHPTTLGCLQALSTLPLAG</sequence>
<dbReference type="EMBL" id="OB714283">
    <property type="protein sequence ID" value="CAD7239036.1"/>
    <property type="molecule type" value="Genomic_DNA"/>
</dbReference>
<feature type="non-terminal residue" evidence="6">
    <location>
        <position position="1"/>
    </location>
</feature>
<evidence type="ECO:0000256" key="2">
    <source>
        <dbReference type="ARBA" id="ARBA00022679"/>
    </source>
</evidence>
<evidence type="ECO:0000256" key="5">
    <source>
        <dbReference type="ARBA" id="ARBA00042266"/>
    </source>
</evidence>
<evidence type="ECO:0000256" key="1">
    <source>
        <dbReference type="ARBA" id="ARBA00022603"/>
    </source>
</evidence>
<dbReference type="PANTHER" id="PTHR43648:SF1">
    <property type="entry name" value="ELECTRON TRANSFER FLAVOPROTEIN BETA SUBUNIT LYSINE METHYLTRANSFERASE"/>
    <property type="match status" value="1"/>
</dbReference>
<dbReference type="InterPro" id="IPR029063">
    <property type="entry name" value="SAM-dependent_MTases_sf"/>
</dbReference>
<evidence type="ECO:0000313" key="6">
    <source>
        <dbReference type="EMBL" id="CAD7239036.1"/>
    </source>
</evidence>
<dbReference type="Pfam" id="PF06325">
    <property type="entry name" value="PrmA"/>
    <property type="match status" value="1"/>
</dbReference>
<keyword evidence="1" id="KW-0489">Methyltransferase</keyword>
<evidence type="ECO:0000256" key="4">
    <source>
        <dbReference type="ARBA" id="ARBA00041867"/>
    </source>
</evidence>
<name>A0A7R8ZWF9_9CRUS</name>
<dbReference type="AlphaFoldDB" id="A0A7R8ZWF9"/>
<proteinExistence type="inferred from homology"/>
<keyword evidence="2" id="KW-0808">Transferase</keyword>